<dbReference type="InterPro" id="IPR015879">
    <property type="entry name" value="Ring_hydroxy_dOase_asu_C_dom"/>
</dbReference>
<dbReference type="Pfam" id="PF00355">
    <property type="entry name" value="Rieske"/>
    <property type="match status" value="1"/>
</dbReference>
<organism evidence="8 9">
    <name type="scientific">Paralimibaculum aggregatum</name>
    <dbReference type="NCBI Taxonomy" id="3036245"/>
    <lineage>
        <taxon>Bacteria</taxon>
        <taxon>Pseudomonadati</taxon>
        <taxon>Pseudomonadota</taxon>
        <taxon>Alphaproteobacteria</taxon>
        <taxon>Rhodobacterales</taxon>
        <taxon>Paracoccaceae</taxon>
        <taxon>Paralimibaculum</taxon>
    </lineage>
</organism>
<keyword evidence="9" id="KW-1185">Reference proteome</keyword>
<dbReference type="RefSeq" id="WP_285671438.1">
    <property type="nucleotide sequence ID" value="NZ_BSYI01000012.1"/>
</dbReference>
<evidence type="ECO:0000256" key="1">
    <source>
        <dbReference type="ARBA" id="ARBA00001962"/>
    </source>
</evidence>
<reference evidence="8 9" key="1">
    <citation type="submission" date="2023-04" db="EMBL/GenBank/DDBJ databases">
        <title>Marinoamorphus aggregata gen. nov., sp. Nov., isolate from tissue of brittle star Ophioplocus japonicus.</title>
        <authorList>
            <person name="Kawano K."/>
            <person name="Sawayama S."/>
            <person name="Nakagawa S."/>
        </authorList>
    </citation>
    <scope>NUCLEOTIDE SEQUENCE [LARGE SCALE GENOMIC DNA]</scope>
    <source>
        <strain evidence="8 9">NKW23</strain>
    </source>
</reference>
<dbReference type="InterPro" id="IPR036922">
    <property type="entry name" value="Rieske_2Fe-2S_sf"/>
</dbReference>
<evidence type="ECO:0000313" key="8">
    <source>
        <dbReference type="EMBL" id="GMG82651.1"/>
    </source>
</evidence>
<accession>A0ABQ6LH84</accession>
<dbReference type="Gene3D" id="3.90.380.10">
    <property type="entry name" value="Naphthalene 1,2-dioxygenase Alpha Subunit, Chain A, domain 1"/>
    <property type="match status" value="2"/>
</dbReference>
<evidence type="ECO:0000256" key="6">
    <source>
        <dbReference type="ARBA" id="ARBA00023014"/>
    </source>
</evidence>
<dbReference type="SUPFAM" id="SSF55961">
    <property type="entry name" value="Bet v1-like"/>
    <property type="match status" value="1"/>
</dbReference>
<evidence type="ECO:0000256" key="2">
    <source>
        <dbReference type="ARBA" id="ARBA00022714"/>
    </source>
</evidence>
<dbReference type="Pfam" id="PF00848">
    <property type="entry name" value="Ring_hydroxyl_A"/>
    <property type="match status" value="1"/>
</dbReference>
<dbReference type="PANTHER" id="PTHR43756">
    <property type="entry name" value="CHOLINE MONOOXYGENASE, CHLOROPLASTIC"/>
    <property type="match status" value="1"/>
</dbReference>
<keyword evidence="4" id="KW-0560">Oxidoreductase</keyword>
<comment type="caution">
    <text evidence="8">The sequence shown here is derived from an EMBL/GenBank/DDBJ whole genome shotgun (WGS) entry which is preliminary data.</text>
</comment>
<evidence type="ECO:0000256" key="5">
    <source>
        <dbReference type="ARBA" id="ARBA00023004"/>
    </source>
</evidence>
<keyword evidence="3" id="KW-0479">Metal-binding</keyword>
<gene>
    <name evidence="8" type="ORF">LNKW23_18640</name>
</gene>
<proteinExistence type="predicted"/>
<dbReference type="PROSITE" id="PS51296">
    <property type="entry name" value="RIESKE"/>
    <property type="match status" value="1"/>
</dbReference>
<sequence>MGKIDSPRSQSDLTWDYSDPVNGPTIPAPFFFDPQIFAEEKQRIFMHCWHLVGHVNEFAEPGNYVVQDIFEQSVVVTAGADGRIHAWHNVCRHRGNRLMTQRRGKVGGVLRCQYHSWCYNLDGGLRSAPRTEHLACFSKEDHSLRKVRHEVFAGWVFVTLDDAAPPVAEMAAGAEAEMRRFLPDLDNVVLVEETDVIVDANWKVIQENSIEGYHFDLSGPVHKELAALIDFKGYTLTAHDRWWTYIGPPNPNATHAYGEPLEGATWQTDWFFNIGLWPNTTFYSFPYTDMIGTFIMIPLGPEKSLLRFGYYAPKGRPVPAVTKAAIEWMNTQLGPEDIELNVTNQKGLHSMGFGSGRYLIDENLPNQSEHLVHHFHKLCYQAIRE</sequence>
<dbReference type="PANTHER" id="PTHR43756:SF5">
    <property type="entry name" value="CHOLINE MONOOXYGENASE, CHLOROPLASTIC"/>
    <property type="match status" value="1"/>
</dbReference>
<evidence type="ECO:0000256" key="3">
    <source>
        <dbReference type="ARBA" id="ARBA00022723"/>
    </source>
</evidence>
<evidence type="ECO:0000256" key="4">
    <source>
        <dbReference type="ARBA" id="ARBA00023002"/>
    </source>
</evidence>
<dbReference type="Proteomes" id="UP001239909">
    <property type="component" value="Unassembled WGS sequence"/>
</dbReference>
<evidence type="ECO:0000313" key="9">
    <source>
        <dbReference type="Proteomes" id="UP001239909"/>
    </source>
</evidence>
<feature type="domain" description="Rieske" evidence="7">
    <location>
        <begin position="49"/>
        <end position="158"/>
    </location>
</feature>
<dbReference type="EMBL" id="BSYI01000012">
    <property type="protein sequence ID" value="GMG82651.1"/>
    <property type="molecule type" value="Genomic_DNA"/>
</dbReference>
<name>A0ABQ6LH84_9RHOB</name>
<comment type="cofactor">
    <cofactor evidence="1">
        <name>Fe cation</name>
        <dbReference type="ChEBI" id="CHEBI:24875"/>
    </cofactor>
</comment>
<evidence type="ECO:0000259" key="7">
    <source>
        <dbReference type="PROSITE" id="PS51296"/>
    </source>
</evidence>
<dbReference type="PRINTS" id="PR00090">
    <property type="entry name" value="RNGDIOXGNASE"/>
</dbReference>
<protein>
    <submittedName>
        <fullName evidence="8">SRPBCC family protein</fullName>
    </submittedName>
</protein>
<dbReference type="Gene3D" id="2.102.10.10">
    <property type="entry name" value="Rieske [2Fe-2S] iron-sulphur domain"/>
    <property type="match status" value="1"/>
</dbReference>
<dbReference type="InterPro" id="IPR001663">
    <property type="entry name" value="Rng_hydr_dOase-A"/>
</dbReference>
<keyword evidence="6" id="KW-0411">Iron-sulfur</keyword>
<keyword evidence="5" id="KW-0408">Iron</keyword>
<dbReference type="CDD" id="cd03469">
    <property type="entry name" value="Rieske_RO_Alpha_N"/>
    <property type="match status" value="1"/>
</dbReference>
<keyword evidence="2" id="KW-0001">2Fe-2S</keyword>
<dbReference type="InterPro" id="IPR017941">
    <property type="entry name" value="Rieske_2Fe-2S"/>
</dbReference>
<dbReference type="SUPFAM" id="SSF50022">
    <property type="entry name" value="ISP domain"/>
    <property type="match status" value="1"/>
</dbReference>